<evidence type="ECO:0000313" key="17">
    <source>
        <dbReference type="Proteomes" id="UP001366060"/>
    </source>
</evidence>
<feature type="domain" description="ABC transmembrane type-1" evidence="15">
    <location>
        <begin position="21"/>
        <end position="213"/>
    </location>
</feature>
<feature type="transmembrane region" description="Helical" evidence="13">
    <location>
        <begin position="160"/>
        <end position="179"/>
    </location>
</feature>
<evidence type="ECO:0000256" key="9">
    <source>
        <dbReference type="ARBA" id="ARBA00022840"/>
    </source>
</evidence>
<evidence type="ECO:0000256" key="2">
    <source>
        <dbReference type="ARBA" id="ARBA00004429"/>
    </source>
</evidence>
<keyword evidence="11 13" id="KW-1133">Transmembrane helix</keyword>
<comment type="similarity">
    <text evidence="3">Belongs to the ABC transporter superfamily.</text>
</comment>
<keyword evidence="9" id="KW-0067">ATP-binding</keyword>
<dbReference type="InterPro" id="IPR035906">
    <property type="entry name" value="MetI-like_sf"/>
</dbReference>
<dbReference type="InterPro" id="IPR003593">
    <property type="entry name" value="AAA+_ATPase"/>
</dbReference>
<dbReference type="Proteomes" id="UP001366060">
    <property type="component" value="Unassembled WGS sequence"/>
</dbReference>
<evidence type="ECO:0000256" key="3">
    <source>
        <dbReference type="ARBA" id="ARBA00005417"/>
    </source>
</evidence>
<dbReference type="CDD" id="cd03262">
    <property type="entry name" value="ABC_HisP_GlnQ"/>
    <property type="match status" value="1"/>
</dbReference>
<dbReference type="NCBIfam" id="TIGR01726">
    <property type="entry name" value="HEQRo_perm_3TM"/>
    <property type="match status" value="1"/>
</dbReference>
<keyword evidence="10" id="KW-0029">Amino-acid transport</keyword>
<evidence type="ECO:0000256" key="4">
    <source>
        <dbReference type="ARBA" id="ARBA00010072"/>
    </source>
</evidence>
<dbReference type="PROSITE" id="PS00211">
    <property type="entry name" value="ABC_TRANSPORTER_1"/>
    <property type="match status" value="1"/>
</dbReference>
<dbReference type="InterPro" id="IPR027417">
    <property type="entry name" value="P-loop_NTPase"/>
</dbReference>
<dbReference type="Gene3D" id="3.40.50.300">
    <property type="entry name" value="P-loop containing nucleotide triphosphate hydrolases"/>
    <property type="match status" value="1"/>
</dbReference>
<keyword evidence="5 13" id="KW-0813">Transport</keyword>
<feature type="transmembrane region" description="Helical" evidence="13">
    <location>
        <begin position="57"/>
        <end position="77"/>
    </location>
</feature>
<dbReference type="PROSITE" id="PS50893">
    <property type="entry name" value="ABC_TRANSPORTER_2"/>
    <property type="match status" value="1"/>
</dbReference>
<reference evidence="16 17" key="1">
    <citation type="submission" date="2024-02" db="EMBL/GenBank/DDBJ databases">
        <title>Bacteria isolated from the canopy kelp, Nereocystis luetkeana.</title>
        <authorList>
            <person name="Pfister C.A."/>
            <person name="Younker I.T."/>
            <person name="Light S.H."/>
        </authorList>
    </citation>
    <scope>NUCLEOTIDE SEQUENCE [LARGE SCALE GENOMIC DNA]</scope>
    <source>
        <strain evidence="16 17">TI.2.07</strain>
    </source>
</reference>
<evidence type="ECO:0000256" key="12">
    <source>
        <dbReference type="ARBA" id="ARBA00023136"/>
    </source>
</evidence>
<evidence type="ECO:0000313" key="16">
    <source>
        <dbReference type="EMBL" id="MEL0659354.1"/>
    </source>
</evidence>
<evidence type="ECO:0000256" key="5">
    <source>
        <dbReference type="ARBA" id="ARBA00022448"/>
    </source>
</evidence>
<dbReference type="InterPro" id="IPR050086">
    <property type="entry name" value="MetN_ABC_transporter-like"/>
</dbReference>
<keyword evidence="6" id="KW-1003">Cell membrane</keyword>
<evidence type="ECO:0000259" key="14">
    <source>
        <dbReference type="PROSITE" id="PS50893"/>
    </source>
</evidence>
<comment type="caution">
    <text evidence="16">The sequence shown here is derived from an EMBL/GenBank/DDBJ whole genome shotgun (WGS) entry which is preliminary data.</text>
</comment>
<dbReference type="Gene3D" id="1.10.3720.10">
    <property type="entry name" value="MetI-like"/>
    <property type="match status" value="1"/>
</dbReference>
<dbReference type="InterPro" id="IPR017871">
    <property type="entry name" value="ABC_transporter-like_CS"/>
</dbReference>
<dbReference type="SUPFAM" id="SSF52540">
    <property type="entry name" value="P-loop containing nucleoside triphosphate hydrolases"/>
    <property type="match status" value="1"/>
</dbReference>
<feature type="domain" description="ABC transporter" evidence="14">
    <location>
        <begin position="258"/>
        <end position="498"/>
    </location>
</feature>
<evidence type="ECO:0000256" key="6">
    <source>
        <dbReference type="ARBA" id="ARBA00022475"/>
    </source>
</evidence>
<proteinExistence type="inferred from homology"/>
<sequence length="514" mass="57317">MQFDWTYFFSLFTYIDFWEASLLVVQLSVLTWIFGNVIGIILALAKQSHFKTLSLIVSTYIWLFRSLPLIVLIIFIYNMPLFIPSSAEWLSSPFTSGLIALIASEAAYIAEIHRGGLSSVNKGQTEAGKALGISFAGIQRIIIIPQAFKTALPSLSNEFVTIVKLTSLVSVISLSEILMVGQRLYTQNFKVMESLLAVACYYVAIVSIFDWMIHYIEKWFDVSNKKTVSTSDAEIESSKIQQTYKATPTYSTGATPIVMLASVKKSYGSKEVLKGIDLKIKKGEVISIIGPSGSGKTTLIRTINGMEMLNDGEIIIEGNSFLTPTPTGRPGKSYYEHIHRIGMVFQGFNLFPHKTVLANIMIAPMYHKHGNEQEIKNFALSLLHKVGLIEHAHKYPHQLSGGQQQRVAIARALAMKPDIMLFDEPTSALDPELVGEVLKVIEQLALEGMTMVIVTHEMQFAFKVSNRVVFMEEGEIKAIDKPSLLLKSRDPRLTQFLSNQQHALSQIEDNNVPS</sequence>
<keyword evidence="8" id="KW-0547">Nucleotide-binding</keyword>
<keyword evidence="17" id="KW-1185">Reference proteome</keyword>
<protein>
    <submittedName>
        <fullName evidence="16">Amino acid ABC transporter permease/ATP-binding protein</fullName>
    </submittedName>
</protein>
<name>A0ABU9HBU2_9GAMM</name>
<keyword evidence="7 13" id="KW-0812">Transmembrane</keyword>
<evidence type="ECO:0000256" key="13">
    <source>
        <dbReference type="RuleBase" id="RU363032"/>
    </source>
</evidence>
<evidence type="ECO:0000256" key="8">
    <source>
        <dbReference type="ARBA" id="ARBA00022741"/>
    </source>
</evidence>
<dbReference type="SMART" id="SM00382">
    <property type="entry name" value="AAA"/>
    <property type="match status" value="1"/>
</dbReference>
<dbReference type="InterPro" id="IPR000515">
    <property type="entry name" value="MetI-like"/>
</dbReference>
<dbReference type="PANTHER" id="PTHR43166">
    <property type="entry name" value="AMINO ACID IMPORT ATP-BINDING PROTEIN"/>
    <property type="match status" value="1"/>
</dbReference>
<feature type="transmembrane region" description="Helical" evidence="13">
    <location>
        <begin position="20"/>
        <end position="45"/>
    </location>
</feature>
<comment type="similarity">
    <text evidence="4">Belongs to the binding-protein-dependent transport system permease family. HisMQ subfamily.</text>
</comment>
<comment type="subcellular location">
    <subcellularLocation>
        <location evidence="2">Cell inner membrane</location>
        <topology evidence="2">Multi-pass membrane protein</topology>
    </subcellularLocation>
    <subcellularLocation>
        <location evidence="1">Cell inner membrane</location>
        <topology evidence="1">Peripheral membrane protein</topology>
    </subcellularLocation>
    <subcellularLocation>
        <location evidence="13">Cell membrane</location>
        <topology evidence="13">Multi-pass membrane protein</topology>
    </subcellularLocation>
</comment>
<evidence type="ECO:0000256" key="1">
    <source>
        <dbReference type="ARBA" id="ARBA00004417"/>
    </source>
</evidence>
<evidence type="ECO:0000256" key="11">
    <source>
        <dbReference type="ARBA" id="ARBA00022989"/>
    </source>
</evidence>
<dbReference type="InterPro" id="IPR010065">
    <property type="entry name" value="AA_ABC_transptr_permease_3TM"/>
</dbReference>
<dbReference type="PANTHER" id="PTHR43166:SF9">
    <property type="entry name" value="GLUTAMATE_ASPARTATE IMPORT ATP-BINDING PROTEIN GLTL"/>
    <property type="match status" value="1"/>
</dbReference>
<dbReference type="InterPro" id="IPR003439">
    <property type="entry name" value="ABC_transporter-like_ATP-bd"/>
</dbReference>
<dbReference type="Pfam" id="PF00528">
    <property type="entry name" value="BPD_transp_1"/>
    <property type="match status" value="1"/>
</dbReference>
<evidence type="ECO:0000256" key="7">
    <source>
        <dbReference type="ARBA" id="ARBA00022692"/>
    </source>
</evidence>
<accession>A0ABU9HBU2</accession>
<dbReference type="CDD" id="cd06261">
    <property type="entry name" value="TM_PBP2"/>
    <property type="match status" value="1"/>
</dbReference>
<gene>
    <name evidence="16" type="ORF">V6255_09405</name>
</gene>
<dbReference type="Pfam" id="PF00005">
    <property type="entry name" value="ABC_tran"/>
    <property type="match status" value="1"/>
</dbReference>
<dbReference type="PROSITE" id="PS50928">
    <property type="entry name" value="ABC_TM1"/>
    <property type="match status" value="1"/>
</dbReference>
<dbReference type="SUPFAM" id="SSF161098">
    <property type="entry name" value="MetI-like"/>
    <property type="match status" value="1"/>
</dbReference>
<feature type="transmembrane region" description="Helical" evidence="13">
    <location>
        <begin position="191"/>
        <end position="213"/>
    </location>
</feature>
<dbReference type="EMBL" id="JBAKBA010000019">
    <property type="protein sequence ID" value="MEL0659354.1"/>
    <property type="molecule type" value="Genomic_DNA"/>
</dbReference>
<keyword evidence="12 13" id="KW-0472">Membrane</keyword>
<evidence type="ECO:0000259" key="15">
    <source>
        <dbReference type="PROSITE" id="PS50928"/>
    </source>
</evidence>
<organism evidence="16 17">
    <name type="scientific">Psychromonas arctica</name>
    <dbReference type="NCBI Taxonomy" id="168275"/>
    <lineage>
        <taxon>Bacteria</taxon>
        <taxon>Pseudomonadati</taxon>
        <taxon>Pseudomonadota</taxon>
        <taxon>Gammaproteobacteria</taxon>
        <taxon>Alteromonadales</taxon>
        <taxon>Psychromonadaceae</taxon>
        <taxon>Psychromonas</taxon>
    </lineage>
</organism>
<evidence type="ECO:0000256" key="10">
    <source>
        <dbReference type="ARBA" id="ARBA00022970"/>
    </source>
</evidence>